<dbReference type="PANTHER" id="PTHR47294">
    <property type="entry name" value="OS08G0431150 PROTEIN"/>
    <property type="match status" value="1"/>
</dbReference>
<accession>A0AAE1RL33</accession>
<dbReference type="Proteomes" id="UP001291623">
    <property type="component" value="Unassembled WGS sequence"/>
</dbReference>
<comment type="caution">
    <text evidence="2">The sequence shown here is derived from an EMBL/GenBank/DDBJ whole genome shotgun (WGS) entry which is preliminary data.</text>
</comment>
<sequence>MQLVNRKKNREDESMRMAIPRVTLASIESLSIPLVQEVVFLADYRCTKCQQRVAEVMSKMNGQVCMVMRVNLDCPSCCKKMRRIILRMKEIEMHLIEKQHSRVSIFGRFDPGDIAIRIRKQMNRRVEILDIQLPGNADGQAEEMRHAPDGPDQPIMQQA</sequence>
<evidence type="ECO:0000313" key="3">
    <source>
        <dbReference type="Proteomes" id="UP001291623"/>
    </source>
</evidence>
<dbReference type="Gene3D" id="3.30.70.100">
    <property type="match status" value="1"/>
</dbReference>
<dbReference type="AlphaFoldDB" id="A0AAE1RL33"/>
<dbReference type="PANTHER" id="PTHR47294:SF4">
    <property type="entry name" value="HEAVY METAL-ASSOCIATED ISOPRENYLATED PLANT PROTEIN 26-LIKE ISOFORM X1"/>
    <property type="match status" value="1"/>
</dbReference>
<evidence type="ECO:0000313" key="2">
    <source>
        <dbReference type="EMBL" id="KAK4354320.1"/>
    </source>
</evidence>
<evidence type="ECO:0008006" key="4">
    <source>
        <dbReference type="Google" id="ProtNLM"/>
    </source>
</evidence>
<proteinExistence type="predicted"/>
<feature type="region of interest" description="Disordered" evidence="1">
    <location>
        <begin position="138"/>
        <end position="159"/>
    </location>
</feature>
<protein>
    <recommendedName>
        <fullName evidence="4">HMA domain-containing protein</fullName>
    </recommendedName>
</protein>
<gene>
    <name evidence="2" type="ORF">RND71_026514</name>
</gene>
<keyword evidence="3" id="KW-1185">Reference proteome</keyword>
<name>A0AAE1RL33_9SOLA</name>
<reference evidence="2" key="1">
    <citation type="submission" date="2023-12" db="EMBL/GenBank/DDBJ databases">
        <title>Genome assembly of Anisodus tanguticus.</title>
        <authorList>
            <person name="Wang Y.-J."/>
        </authorList>
    </citation>
    <scope>NUCLEOTIDE SEQUENCE</scope>
    <source>
        <strain evidence="2">KB-2021</strain>
        <tissue evidence="2">Leaf</tissue>
    </source>
</reference>
<evidence type="ECO:0000256" key="1">
    <source>
        <dbReference type="SAM" id="MobiDB-lite"/>
    </source>
</evidence>
<dbReference type="EMBL" id="JAVYJV010000014">
    <property type="protein sequence ID" value="KAK4354320.1"/>
    <property type="molecule type" value="Genomic_DNA"/>
</dbReference>
<organism evidence="2 3">
    <name type="scientific">Anisodus tanguticus</name>
    <dbReference type="NCBI Taxonomy" id="243964"/>
    <lineage>
        <taxon>Eukaryota</taxon>
        <taxon>Viridiplantae</taxon>
        <taxon>Streptophyta</taxon>
        <taxon>Embryophyta</taxon>
        <taxon>Tracheophyta</taxon>
        <taxon>Spermatophyta</taxon>
        <taxon>Magnoliopsida</taxon>
        <taxon>eudicotyledons</taxon>
        <taxon>Gunneridae</taxon>
        <taxon>Pentapetalae</taxon>
        <taxon>asterids</taxon>
        <taxon>lamiids</taxon>
        <taxon>Solanales</taxon>
        <taxon>Solanaceae</taxon>
        <taxon>Solanoideae</taxon>
        <taxon>Hyoscyameae</taxon>
        <taxon>Anisodus</taxon>
    </lineage>
</organism>